<evidence type="ECO:0000256" key="3">
    <source>
        <dbReference type="ARBA" id="ARBA00023082"/>
    </source>
</evidence>
<keyword evidence="4" id="KW-0804">Transcription</keyword>
<feature type="domain" description="RNA polymerase sigma-70 region 2" evidence="5">
    <location>
        <begin position="31"/>
        <end position="96"/>
    </location>
</feature>
<comment type="similarity">
    <text evidence="1">Belongs to the sigma-70 factor family. ECF subfamily.</text>
</comment>
<gene>
    <name evidence="7" type="ORF">FXV77_14220</name>
</gene>
<feature type="domain" description="RNA polymerase sigma factor 70 region 4 type 2" evidence="6">
    <location>
        <begin position="128"/>
        <end position="176"/>
    </location>
</feature>
<evidence type="ECO:0000256" key="4">
    <source>
        <dbReference type="ARBA" id="ARBA00023163"/>
    </source>
</evidence>
<dbReference type="InterPro" id="IPR013325">
    <property type="entry name" value="RNA_pol_sigma_r2"/>
</dbReference>
<dbReference type="InterPro" id="IPR014327">
    <property type="entry name" value="RNA_pol_sigma70_bacteroid"/>
</dbReference>
<dbReference type="InterPro" id="IPR039425">
    <property type="entry name" value="RNA_pol_sigma-70-like"/>
</dbReference>
<keyword evidence="3" id="KW-0731">Sigma factor</keyword>
<dbReference type="NCBIfam" id="TIGR02937">
    <property type="entry name" value="sigma70-ECF"/>
    <property type="match status" value="1"/>
</dbReference>
<evidence type="ECO:0000313" key="7">
    <source>
        <dbReference type="EMBL" id="TYR35098.1"/>
    </source>
</evidence>
<dbReference type="GO" id="GO:0016987">
    <property type="term" value="F:sigma factor activity"/>
    <property type="evidence" value="ECO:0007669"/>
    <property type="project" value="UniProtKB-KW"/>
</dbReference>
<dbReference type="Pfam" id="PF04542">
    <property type="entry name" value="Sigma70_r2"/>
    <property type="match status" value="1"/>
</dbReference>
<accession>A0A5D4H359</accession>
<dbReference type="NCBIfam" id="TIGR02985">
    <property type="entry name" value="Sig70_bacteroi1"/>
    <property type="match status" value="1"/>
</dbReference>
<dbReference type="Pfam" id="PF08281">
    <property type="entry name" value="Sigma70_r4_2"/>
    <property type="match status" value="1"/>
</dbReference>
<dbReference type="GO" id="GO:0006352">
    <property type="term" value="P:DNA-templated transcription initiation"/>
    <property type="evidence" value="ECO:0007669"/>
    <property type="project" value="InterPro"/>
</dbReference>
<reference evidence="7 8" key="1">
    <citation type="submission" date="2019-08" db="EMBL/GenBank/DDBJ databases">
        <title>Phlebobacter frassis gen. nov. sp. nov., a new member of family Sphingobacteriaceae isolated from sand fly rearing media.</title>
        <authorList>
            <person name="Kakumanu M.L."/>
            <person name="Marayati B.F."/>
            <person name="Wada-Katsumata A."/>
            <person name="Wasserberg G."/>
            <person name="Schal C."/>
            <person name="Apperson C.S."/>
            <person name="Ponnusamy L."/>
        </authorList>
    </citation>
    <scope>NUCLEOTIDE SEQUENCE [LARGE SCALE GENOMIC DNA]</scope>
    <source>
        <strain evidence="7 8">SSI9</strain>
    </source>
</reference>
<evidence type="ECO:0000259" key="5">
    <source>
        <dbReference type="Pfam" id="PF04542"/>
    </source>
</evidence>
<dbReference type="CDD" id="cd06171">
    <property type="entry name" value="Sigma70_r4"/>
    <property type="match status" value="1"/>
</dbReference>
<evidence type="ECO:0000256" key="1">
    <source>
        <dbReference type="ARBA" id="ARBA00010641"/>
    </source>
</evidence>
<keyword evidence="2" id="KW-0805">Transcription regulation</keyword>
<dbReference type="Proteomes" id="UP000322362">
    <property type="component" value="Unassembled WGS sequence"/>
</dbReference>
<dbReference type="InterPro" id="IPR013324">
    <property type="entry name" value="RNA_pol_sigma_r3/r4-like"/>
</dbReference>
<dbReference type="Gene3D" id="1.10.1740.10">
    <property type="match status" value="1"/>
</dbReference>
<dbReference type="PANTHER" id="PTHR43133:SF46">
    <property type="entry name" value="RNA POLYMERASE SIGMA-70 FACTOR ECF SUBFAMILY"/>
    <property type="match status" value="1"/>
</dbReference>
<dbReference type="AlphaFoldDB" id="A0A5D4H359"/>
<evidence type="ECO:0000313" key="8">
    <source>
        <dbReference type="Proteomes" id="UP000322362"/>
    </source>
</evidence>
<dbReference type="EMBL" id="VTAV01000010">
    <property type="protein sequence ID" value="TYR35098.1"/>
    <property type="molecule type" value="Genomic_DNA"/>
</dbReference>
<dbReference type="InterPro" id="IPR036388">
    <property type="entry name" value="WH-like_DNA-bd_sf"/>
</dbReference>
<evidence type="ECO:0000259" key="6">
    <source>
        <dbReference type="Pfam" id="PF08281"/>
    </source>
</evidence>
<organism evidence="7 8">
    <name type="scientific">Sphingobacterium phlebotomi</name>
    <dbReference type="NCBI Taxonomy" id="2605433"/>
    <lineage>
        <taxon>Bacteria</taxon>
        <taxon>Pseudomonadati</taxon>
        <taxon>Bacteroidota</taxon>
        <taxon>Sphingobacteriia</taxon>
        <taxon>Sphingobacteriales</taxon>
        <taxon>Sphingobacteriaceae</taxon>
        <taxon>Sphingobacterium</taxon>
    </lineage>
</organism>
<keyword evidence="8" id="KW-1185">Reference proteome</keyword>
<dbReference type="SUPFAM" id="SSF88946">
    <property type="entry name" value="Sigma2 domain of RNA polymerase sigma factors"/>
    <property type="match status" value="1"/>
</dbReference>
<dbReference type="Gene3D" id="1.10.10.10">
    <property type="entry name" value="Winged helix-like DNA-binding domain superfamily/Winged helix DNA-binding domain"/>
    <property type="match status" value="1"/>
</dbReference>
<dbReference type="InterPro" id="IPR014284">
    <property type="entry name" value="RNA_pol_sigma-70_dom"/>
</dbReference>
<proteinExistence type="inferred from homology"/>
<dbReference type="InterPro" id="IPR013249">
    <property type="entry name" value="RNA_pol_sigma70_r4_t2"/>
</dbReference>
<sequence length="200" mass="24011">MKASYSNTNGYSDKELVIRFRNADTSAFRCFYERYYDVMYLAAYHLLRDEEDAQDAVQELFSNIWQHADRLDPDGNIKGYLYTVLRNRIMTYMSRSKYLDEYINSYIAYEKQEICVTEESVLVRELEQLLEEKINQLPPKMREVYRLSSYEHLSNKEIAHRMDIAEGTVKQHKHQATQILRRKLQHLVGFWYFIVGFFIN</sequence>
<dbReference type="GO" id="GO:0003677">
    <property type="term" value="F:DNA binding"/>
    <property type="evidence" value="ECO:0007669"/>
    <property type="project" value="InterPro"/>
</dbReference>
<dbReference type="SUPFAM" id="SSF88659">
    <property type="entry name" value="Sigma3 and sigma4 domains of RNA polymerase sigma factors"/>
    <property type="match status" value="1"/>
</dbReference>
<evidence type="ECO:0000256" key="2">
    <source>
        <dbReference type="ARBA" id="ARBA00023015"/>
    </source>
</evidence>
<comment type="caution">
    <text evidence="7">The sequence shown here is derived from an EMBL/GenBank/DDBJ whole genome shotgun (WGS) entry which is preliminary data.</text>
</comment>
<protein>
    <submittedName>
        <fullName evidence="7">RNA polymerase sigma-70 factor</fullName>
    </submittedName>
</protein>
<dbReference type="InterPro" id="IPR007627">
    <property type="entry name" value="RNA_pol_sigma70_r2"/>
</dbReference>
<dbReference type="RefSeq" id="WP_148919892.1">
    <property type="nucleotide sequence ID" value="NZ_VTAV01000010.1"/>
</dbReference>
<dbReference type="PANTHER" id="PTHR43133">
    <property type="entry name" value="RNA POLYMERASE ECF-TYPE SIGMA FACTO"/>
    <property type="match status" value="1"/>
</dbReference>
<name>A0A5D4H359_9SPHI</name>